<dbReference type="AlphaFoldDB" id="A0A4Y9RSU3"/>
<dbReference type="PROSITE" id="PS51186">
    <property type="entry name" value="GNAT"/>
    <property type="match status" value="1"/>
</dbReference>
<dbReference type="PANTHER" id="PTHR43420:SF3">
    <property type="entry name" value="N-ACETYLTRANSFERASE DOMAIN-CONTAINING PROTEIN"/>
    <property type="match status" value="1"/>
</dbReference>
<dbReference type="Pfam" id="PF00583">
    <property type="entry name" value="Acetyltransf_1"/>
    <property type="match status" value="1"/>
</dbReference>
<dbReference type="InterPro" id="IPR016181">
    <property type="entry name" value="Acyl_CoA_acyltransferase"/>
</dbReference>
<dbReference type="CDD" id="cd04301">
    <property type="entry name" value="NAT_SF"/>
    <property type="match status" value="1"/>
</dbReference>
<dbReference type="PANTHER" id="PTHR43420">
    <property type="entry name" value="ACETYLTRANSFERASE"/>
    <property type="match status" value="1"/>
</dbReference>
<dbReference type="Gene3D" id="3.40.630.30">
    <property type="match status" value="1"/>
</dbReference>
<dbReference type="SUPFAM" id="SSF55729">
    <property type="entry name" value="Acyl-CoA N-acyltransferases (Nat)"/>
    <property type="match status" value="1"/>
</dbReference>
<evidence type="ECO:0000256" key="1">
    <source>
        <dbReference type="ARBA" id="ARBA00022679"/>
    </source>
</evidence>
<dbReference type="Proteomes" id="UP000298438">
    <property type="component" value="Unassembled WGS sequence"/>
</dbReference>
<keyword evidence="2" id="KW-0012">Acyltransferase</keyword>
<comment type="caution">
    <text evidence="4">The sequence shown here is derived from an EMBL/GenBank/DDBJ whole genome shotgun (WGS) entry which is preliminary data.</text>
</comment>
<gene>
    <name evidence="4" type="ORF">E4L96_21935</name>
</gene>
<evidence type="ECO:0000259" key="3">
    <source>
        <dbReference type="PROSITE" id="PS51186"/>
    </source>
</evidence>
<keyword evidence="1 4" id="KW-0808">Transferase</keyword>
<accession>A0A4Y9RSU3</accession>
<name>A0A4Y9RSU3_9BURK</name>
<dbReference type="EMBL" id="SPVF01000267">
    <property type="protein sequence ID" value="TFW11361.1"/>
    <property type="molecule type" value="Genomic_DNA"/>
</dbReference>
<protein>
    <submittedName>
        <fullName evidence="4">GNAT family N-acetyltransferase</fullName>
    </submittedName>
</protein>
<proteinExistence type="predicted"/>
<organism evidence="4 5">
    <name type="scientific">Zemynaea arenosa</name>
    <dbReference type="NCBI Taxonomy" id="2561931"/>
    <lineage>
        <taxon>Bacteria</taxon>
        <taxon>Pseudomonadati</taxon>
        <taxon>Pseudomonadota</taxon>
        <taxon>Betaproteobacteria</taxon>
        <taxon>Burkholderiales</taxon>
        <taxon>Oxalobacteraceae</taxon>
        <taxon>Telluria group</taxon>
        <taxon>Zemynaea</taxon>
    </lineage>
</organism>
<evidence type="ECO:0000313" key="5">
    <source>
        <dbReference type="Proteomes" id="UP000298438"/>
    </source>
</evidence>
<feature type="domain" description="N-acetyltransferase" evidence="3">
    <location>
        <begin position="99"/>
        <end position="228"/>
    </location>
</feature>
<dbReference type="GO" id="GO:0016747">
    <property type="term" value="F:acyltransferase activity, transferring groups other than amino-acyl groups"/>
    <property type="evidence" value="ECO:0007669"/>
    <property type="project" value="InterPro"/>
</dbReference>
<dbReference type="InterPro" id="IPR050680">
    <property type="entry name" value="YpeA/RimI_acetyltransf"/>
</dbReference>
<evidence type="ECO:0000313" key="4">
    <source>
        <dbReference type="EMBL" id="TFW11361.1"/>
    </source>
</evidence>
<reference evidence="4 5" key="1">
    <citation type="submission" date="2019-03" db="EMBL/GenBank/DDBJ databases">
        <title>Draft Genome Sequence of Massilia arenosa sp. nov., a Novel Massilia Species Isolated from a Sandy-loam Maize Soil.</title>
        <authorList>
            <person name="Raths R."/>
            <person name="Peta V."/>
            <person name="Bucking H."/>
        </authorList>
    </citation>
    <scope>NUCLEOTIDE SEQUENCE [LARGE SCALE GENOMIC DNA]</scope>
    <source>
        <strain evidence="4 5">MC02</strain>
    </source>
</reference>
<evidence type="ECO:0000256" key="2">
    <source>
        <dbReference type="ARBA" id="ARBA00023315"/>
    </source>
</evidence>
<sequence length="234" mass="25817">MVAHLLDNIFWNTLTGPHAVFAAGSGDVRRYARGFSPILGFRDPQRPDFAELERICDVGEHFYCDQWTGHAPAGWAIEAESTMYRMVYAGDLPPDGPGDDATQLSLEHAEQAVALAALTRPGPFGLRTIELGDYYGYFDGGQLVAMAGERTVVKGYREISGVCTHPDYQGRGYARALMQRLMRQQLLRGETPFLHVMSANAPAHTLYLRMGFTDHSEPVVRVIGRTDPRAATAS</sequence>
<dbReference type="OrthoDB" id="9796919at2"/>
<dbReference type="InterPro" id="IPR000182">
    <property type="entry name" value="GNAT_dom"/>
</dbReference>
<keyword evidence="5" id="KW-1185">Reference proteome</keyword>